<name>H3BJY1_MOUSE</name>
<protein>
    <submittedName>
        <fullName evidence="1">Synaptogyrin 2</fullName>
    </submittedName>
</protein>
<evidence type="ECO:0000313" key="3">
    <source>
        <dbReference type="Proteomes" id="UP000000589"/>
    </source>
</evidence>
<organism evidence="1 3">
    <name type="scientific">Mus musculus</name>
    <name type="common">Mouse</name>
    <dbReference type="NCBI Taxonomy" id="10090"/>
    <lineage>
        <taxon>Eukaryota</taxon>
        <taxon>Metazoa</taxon>
        <taxon>Chordata</taxon>
        <taxon>Craniata</taxon>
        <taxon>Vertebrata</taxon>
        <taxon>Euteleostomi</taxon>
        <taxon>Mammalia</taxon>
        <taxon>Eutheria</taxon>
        <taxon>Euarchontoglires</taxon>
        <taxon>Glires</taxon>
        <taxon>Rodentia</taxon>
        <taxon>Myomorpha</taxon>
        <taxon>Muroidea</taxon>
        <taxon>Muridae</taxon>
        <taxon>Murinae</taxon>
        <taxon>Mus</taxon>
        <taxon>Mus</taxon>
    </lineage>
</organism>
<dbReference type="Proteomes" id="UP000000589">
    <property type="component" value="Chromosome 11"/>
</dbReference>
<dbReference type="GeneTree" id="ENSGT00950000182935"/>
<dbReference type="Ensembl" id="ENSMUST00000177241.2">
    <property type="protein sequence ID" value="ENSMUSP00000135171.2"/>
    <property type="gene ID" value="ENSMUSG00000048277.16"/>
</dbReference>
<reference evidence="1" key="4">
    <citation type="submission" date="2025-09" db="UniProtKB">
        <authorList>
            <consortium name="Ensembl"/>
        </authorList>
    </citation>
    <scope>IDENTIFICATION</scope>
    <source>
        <strain evidence="1">C57BL/6J</strain>
    </source>
</reference>
<dbReference type="Bgee" id="ENSMUSG00000048277">
    <property type="expression patterns" value="Expressed in peripheral lymph node and 253 other cell types or tissues"/>
</dbReference>
<dbReference type="AGR" id="MGI:1328324"/>
<proteinExistence type="predicted"/>
<reference evidence="1 3" key="1">
    <citation type="journal article" date="2009" name="PLoS Biol.">
        <title>Lineage-specific biology revealed by a finished genome assembly of the mouse.</title>
        <authorList>
            <consortium name="Mouse Genome Sequencing Consortium"/>
            <person name="Church D.M."/>
            <person name="Goodstadt L."/>
            <person name="Hillier L.W."/>
            <person name="Zody M.C."/>
            <person name="Goldstein S."/>
            <person name="She X."/>
            <person name="Bult C.J."/>
            <person name="Agarwala R."/>
            <person name="Cherry J.L."/>
            <person name="DiCuccio M."/>
            <person name="Hlavina W."/>
            <person name="Kapustin Y."/>
            <person name="Meric P."/>
            <person name="Maglott D."/>
            <person name="Birtle Z."/>
            <person name="Marques A.C."/>
            <person name="Graves T."/>
            <person name="Zhou S."/>
            <person name="Teague B."/>
            <person name="Potamousis K."/>
            <person name="Churas C."/>
            <person name="Place M."/>
            <person name="Herschleb J."/>
            <person name="Runnheim R."/>
            <person name="Forrest D."/>
            <person name="Amos-Landgraf J."/>
            <person name="Schwartz D.C."/>
            <person name="Cheng Z."/>
            <person name="Lindblad-Toh K."/>
            <person name="Eichler E.E."/>
            <person name="Ponting C.P."/>
        </authorList>
    </citation>
    <scope>NUCLEOTIDE SEQUENCE [LARGE SCALE GENOMIC DNA]</scope>
    <source>
        <strain evidence="1 3">C57BL/6J</strain>
    </source>
</reference>
<dbReference type="HOGENOM" id="CLU_206719_0_0_1"/>
<dbReference type="Antibodypedia" id="32546">
    <property type="antibodies" value="254 antibodies from 30 providers"/>
</dbReference>
<dbReference type="ExpressionAtlas" id="H3BJY1">
    <property type="expression patterns" value="baseline and differential"/>
</dbReference>
<dbReference type="VEuPathDB" id="HostDB:ENSMUSG00000048277"/>
<sequence>MESGAYGAANAGGSFDLRRFLSQPQVVTRLVSMLSGPSCGLLVSAS</sequence>
<evidence type="ECO:0000313" key="2">
    <source>
        <dbReference type="MGI" id="MGI:1328324"/>
    </source>
</evidence>
<reference evidence="1 3" key="2">
    <citation type="journal article" date="2011" name="PLoS Biol.">
        <title>Modernizing reference genome assemblies.</title>
        <authorList>
            <person name="Church D.M."/>
            <person name="Schneider V.A."/>
            <person name="Graves T."/>
            <person name="Auger K."/>
            <person name="Cunningham F."/>
            <person name="Bouk N."/>
            <person name="Chen H.C."/>
            <person name="Agarwala R."/>
            <person name="McLaren W.M."/>
            <person name="Ritchie G.R."/>
            <person name="Albracht D."/>
            <person name="Kremitzki M."/>
            <person name="Rock S."/>
            <person name="Kotkiewicz H."/>
            <person name="Kremitzki C."/>
            <person name="Wollam A."/>
            <person name="Trani L."/>
            <person name="Fulton L."/>
            <person name="Fulton R."/>
            <person name="Matthews L."/>
            <person name="Whitehead S."/>
            <person name="Chow W."/>
            <person name="Torrance J."/>
            <person name="Dunn M."/>
            <person name="Harden G."/>
            <person name="Threadgold G."/>
            <person name="Wood J."/>
            <person name="Collins J."/>
            <person name="Heath P."/>
            <person name="Griffiths G."/>
            <person name="Pelan S."/>
            <person name="Grafham D."/>
            <person name="Eichler E.E."/>
            <person name="Weinstock G."/>
            <person name="Mardis E.R."/>
            <person name="Wilson R.K."/>
            <person name="Howe K."/>
            <person name="Flicek P."/>
            <person name="Hubbard T."/>
        </authorList>
    </citation>
    <scope>NUCLEOTIDE SEQUENCE [LARGE SCALE GENOMIC DNA]</scope>
    <source>
        <strain evidence="1 3">C57BL/6J</strain>
    </source>
</reference>
<accession>H3BJY1</accession>
<dbReference type="MGI" id="MGI:1328324">
    <property type="gene designation" value="Syngr2"/>
</dbReference>
<evidence type="ECO:0000313" key="1">
    <source>
        <dbReference type="Ensembl" id="ENSMUSP00000135171.2"/>
    </source>
</evidence>
<dbReference type="AlphaFoldDB" id="H3BJY1"/>
<reference evidence="1" key="3">
    <citation type="submission" date="2025-08" db="UniProtKB">
        <authorList>
            <consortium name="Ensembl"/>
        </authorList>
    </citation>
    <scope>IDENTIFICATION</scope>
    <source>
        <strain evidence="1">C57BL/6J</strain>
    </source>
</reference>
<dbReference type="ProteomicsDB" id="356984"/>
<keyword evidence="3" id="KW-1185">Reference proteome</keyword>
<gene>
    <name evidence="1 2" type="primary">Syngr2</name>
</gene>